<dbReference type="Proteomes" id="UP000515561">
    <property type="component" value="Chromosome"/>
</dbReference>
<dbReference type="SUPFAM" id="SSF48452">
    <property type="entry name" value="TPR-like"/>
    <property type="match status" value="1"/>
</dbReference>
<reference evidence="1 2" key="1">
    <citation type="journal article" date="2016" name="Int. J. Syst. Evol. Microbiol.">
        <title>Descriptions of Anaerotaenia torta gen. nov., sp. nov. and Anaerocolumna cellulosilytica gen. nov., sp. nov. isolated from a methanogenic reactor of cattle waste.</title>
        <authorList>
            <person name="Uek A."/>
            <person name="Ohtaki Y."/>
            <person name="Kaku N."/>
            <person name="Ueki K."/>
        </authorList>
    </citation>
    <scope>NUCLEOTIDE SEQUENCE [LARGE SCALE GENOMIC DNA]</scope>
    <source>
        <strain evidence="1 2">SN021</strain>
    </source>
</reference>
<accession>A0A6S6QWY6</accession>
<evidence type="ECO:0000313" key="1">
    <source>
        <dbReference type="EMBL" id="BCJ94236.1"/>
    </source>
</evidence>
<dbReference type="RefSeq" id="WP_184091222.1">
    <property type="nucleotide sequence ID" value="NZ_AP023367.1"/>
</dbReference>
<name>A0A6S6QWY6_9FIRM</name>
<keyword evidence="2" id="KW-1185">Reference proteome</keyword>
<evidence type="ECO:0000313" key="2">
    <source>
        <dbReference type="Proteomes" id="UP000515561"/>
    </source>
</evidence>
<protein>
    <submittedName>
        <fullName evidence="1">Uncharacterized protein</fullName>
    </submittedName>
</protein>
<proteinExistence type="predicted"/>
<dbReference type="AlphaFoldDB" id="A0A6S6QWY6"/>
<dbReference type="EMBL" id="AP023367">
    <property type="protein sequence ID" value="BCJ94236.1"/>
    <property type="molecule type" value="Genomic_DNA"/>
</dbReference>
<gene>
    <name evidence="1" type="ORF">acsn021_18050</name>
</gene>
<dbReference type="InterPro" id="IPR011990">
    <property type="entry name" value="TPR-like_helical_dom_sf"/>
</dbReference>
<organism evidence="1 2">
    <name type="scientific">Anaerocolumna cellulosilytica</name>
    <dbReference type="NCBI Taxonomy" id="433286"/>
    <lineage>
        <taxon>Bacteria</taxon>
        <taxon>Bacillati</taxon>
        <taxon>Bacillota</taxon>
        <taxon>Clostridia</taxon>
        <taxon>Lachnospirales</taxon>
        <taxon>Lachnospiraceae</taxon>
        <taxon>Anaerocolumna</taxon>
    </lineage>
</organism>
<dbReference type="KEGG" id="acel:acsn021_18050"/>
<dbReference type="Gene3D" id="1.25.40.10">
    <property type="entry name" value="Tetratricopeptide repeat domain"/>
    <property type="match status" value="1"/>
</dbReference>
<sequence>MKKRIRNIIICGLLFGGILLMLRIVFQMSDEEVWRYYILVSGIILVGAVGINIIYQVKLMKKLKRFETILRDEENPDKFIEENESLLRRLKSEYNRALININLSAGYCDKGDFETAKNILLSIPLKHIKGINKVVYYMNLAYIYFRLEESQKALDILEQQKKAFSNLEKHPSLGGNIMSLRILKYIAQDQLADAQNLLITAKNQWTDKRLLKDWELLQSTINQLNNTSL</sequence>